<dbReference type="InterPro" id="IPR040976">
    <property type="entry name" value="Pkinase_fungal"/>
</dbReference>
<evidence type="ECO:0000313" key="3">
    <source>
        <dbReference type="Proteomes" id="UP000053617"/>
    </source>
</evidence>
<dbReference type="RefSeq" id="XP_013266583.1">
    <property type="nucleotide sequence ID" value="XM_013411129.1"/>
</dbReference>
<organism evidence="2 3">
    <name type="scientific">Rhinocladiella mackenziei CBS 650.93</name>
    <dbReference type="NCBI Taxonomy" id="1442369"/>
    <lineage>
        <taxon>Eukaryota</taxon>
        <taxon>Fungi</taxon>
        <taxon>Dikarya</taxon>
        <taxon>Ascomycota</taxon>
        <taxon>Pezizomycotina</taxon>
        <taxon>Eurotiomycetes</taxon>
        <taxon>Chaetothyriomycetidae</taxon>
        <taxon>Chaetothyriales</taxon>
        <taxon>Herpotrichiellaceae</taxon>
        <taxon>Rhinocladiella</taxon>
    </lineage>
</organism>
<dbReference type="Proteomes" id="UP000053617">
    <property type="component" value="Unassembled WGS sequence"/>
</dbReference>
<dbReference type="HOGENOM" id="CLU_005513_5_1_1"/>
<gene>
    <name evidence="2" type="ORF">Z518_11185</name>
</gene>
<dbReference type="VEuPathDB" id="FungiDB:Z518_11185"/>
<name>A0A0D2FBI0_9EURO</name>
<evidence type="ECO:0000259" key="1">
    <source>
        <dbReference type="Pfam" id="PF17667"/>
    </source>
</evidence>
<accession>A0A0D2FBI0</accession>
<protein>
    <recommendedName>
        <fullName evidence="1">Fungal-type protein kinase domain-containing protein</fullName>
    </recommendedName>
</protein>
<sequence>MALIISEILQNNPIGNALDAFRDAYSLTCEKLELPPSTDALGQISEKKFQSLAVQLIVTLQLLSASLLLPSRTGRGLLVADLSSLIPAVVSKHLDIERIVPLLRVVINKEPDDIIFEKAYAAVVEPTPPPPPPRAHILFQTPHKHSTSSIVNTSEHRKFMDDLLKEEIGPLYTDIPGFYEAFYGKVPHLKENAETVFQKCPKGDTPLYHKKTGWRDWPIGAKEEDVIRQPNNPLEGSTAERKPDICFVDDPNGKEDSTYHWSRILVPGEPKRNPCHDMATATWLDLARYVREVLAAQDTRRFVLGFTLCGSIMRLWEFDRVGGIASTPFNINRDGLQFVSVVLGFLWTGNEQLGFDPTVVESNGIRYMKITRNGQPERLVLETLMKRATSVIGRATTCWKAYRDGDESRTPLVVKDSWQFSERDEEGE</sequence>
<dbReference type="OrthoDB" id="4150057at2759"/>
<dbReference type="STRING" id="1442369.A0A0D2FBI0"/>
<keyword evidence="3" id="KW-1185">Reference proteome</keyword>
<dbReference type="PANTHER" id="PTHR38248:SF2">
    <property type="entry name" value="FUNK1 11"/>
    <property type="match status" value="1"/>
</dbReference>
<proteinExistence type="predicted"/>
<reference evidence="2 3" key="1">
    <citation type="submission" date="2015-01" db="EMBL/GenBank/DDBJ databases">
        <title>The Genome Sequence of Rhinocladiella mackenzie CBS 650.93.</title>
        <authorList>
            <consortium name="The Broad Institute Genomics Platform"/>
            <person name="Cuomo C."/>
            <person name="de Hoog S."/>
            <person name="Gorbushina A."/>
            <person name="Stielow B."/>
            <person name="Teixiera M."/>
            <person name="Abouelleil A."/>
            <person name="Chapman S.B."/>
            <person name="Priest M."/>
            <person name="Young S.K."/>
            <person name="Wortman J."/>
            <person name="Nusbaum C."/>
            <person name="Birren B."/>
        </authorList>
    </citation>
    <scope>NUCLEOTIDE SEQUENCE [LARGE SCALE GENOMIC DNA]</scope>
    <source>
        <strain evidence="2 3">CBS 650.93</strain>
    </source>
</reference>
<evidence type="ECO:0000313" key="2">
    <source>
        <dbReference type="EMBL" id="KIW99446.1"/>
    </source>
</evidence>
<dbReference type="EMBL" id="KN847486">
    <property type="protein sequence ID" value="KIW99446.1"/>
    <property type="molecule type" value="Genomic_DNA"/>
</dbReference>
<dbReference type="GeneID" id="25299256"/>
<dbReference type="PANTHER" id="PTHR38248">
    <property type="entry name" value="FUNK1 6"/>
    <property type="match status" value="1"/>
</dbReference>
<dbReference type="AlphaFoldDB" id="A0A0D2FBI0"/>
<dbReference type="Pfam" id="PF17667">
    <property type="entry name" value="Pkinase_fungal"/>
    <property type="match status" value="1"/>
</dbReference>
<feature type="domain" description="Fungal-type protein kinase" evidence="1">
    <location>
        <begin position="242"/>
        <end position="428"/>
    </location>
</feature>